<reference evidence="2" key="1">
    <citation type="submission" date="2022-11" db="UniProtKB">
        <authorList>
            <consortium name="WormBaseParasite"/>
        </authorList>
    </citation>
    <scope>IDENTIFICATION</scope>
</reference>
<organism evidence="1 2">
    <name type="scientific">Panagrolaimus sp. JU765</name>
    <dbReference type="NCBI Taxonomy" id="591449"/>
    <lineage>
        <taxon>Eukaryota</taxon>
        <taxon>Metazoa</taxon>
        <taxon>Ecdysozoa</taxon>
        <taxon>Nematoda</taxon>
        <taxon>Chromadorea</taxon>
        <taxon>Rhabditida</taxon>
        <taxon>Tylenchina</taxon>
        <taxon>Panagrolaimomorpha</taxon>
        <taxon>Panagrolaimoidea</taxon>
        <taxon>Panagrolaimidae</taxon>
        <taxon>Panagrolaimus</taxon>
    </lineage>
</organism>
<proteinExistence type="predicted"/>
<name>A0AC34RG47_9BILA</name>
<evidence type="ECO:0000313" key="1">
    <source>
        <dbReference type="Proteomes" id="UP000887576"/>
    </source>
</evidence>
<sequence length="350" mass="41622">MQSDDLTWDVLRNVHCSYKHNAKTQQFCRNVYNLTGLCNRQSCPLANSQYATVREEKGKYVLYMKVVERSHFPKRLWERIELPRNMTEAVKIIDEQLIYWPEFIRQKCKARLLPRNMTEAVKIIDEQLIYWPEFIRQKCKARLVRIHQVLIRMRRMALRPHYKIIPLARKIEKRERLREGKALIAARLDNAIEKELLNRLKEGIYGDIYNFNQKAFENVLNQQEEVEMEEETGAERERQFVEDFEESDEEDNEDIEDGGYTFDADSETDEEEEESDEEEAEEPAAVIPDDDEDEDMEEVAPPQKKVRFASEPKKTKATKTKKRRGPRIEIEYEQEAAAKKKKKKQKLRST</sequence>
<evidence type="ECO:0000313" key="2">
    <source>
        <dbReference type="WBParaSite" id="JU765_v2.g6394.t1"/>
    </source>
</evidence>
<accession>A0AC34RG47</accession>
<protein>
    <submittedName>
        <fullName evidence="2">Protein MAK16 homolog</fullName>
    </submittedName>
</protein>
<dbReference type="Proteomes" id="UP000887576">
    <property type="component" value="Unplaced"/>
</dbReference>
<dbReference type="WBParaSite" id="JU765_v2.g6394.t1">
    <property type="protein sequence ID" value="JU765_v2.g6394.t1"/>
    <property type="gene ID" value="JU765_v2.g6394"/>
</dbReference>